<organism evidence="2 3">
    <name type="scientific">Paraburkholderia sartisoli</name>
    <dbReference type="NCBI Taxonomy" id="83784"/>
    <lineage>
        <taxon>Bacteria</taxon>
        <taxon>Pseudomonadati</taxon>
        <taxon>Pseudomonadota</taxon>
        <taxon>Betaproteobacteria</taxon>
        <taxon>Burkholderiales</taxon>
        <taxon>Burkholderiaceae</taxon>
        <taxon>Paraburkholderia</taxon>
    </lineage>
</organism>
<reference evidence="3" key="1">
    <citation type="submission" date="2016-10" db="EMBL/GenBank/DDBJ databases">
        <authorList>
            <person name="Varghese N."/>
            <person name="Submissions S."/>
        </authorList>
    </citation>
    <scope>NUCLEOTIDE SEQUENCE [LARGE SCALE GENOMIC DNA]</scope>
    <source>
        <strain evidence="3">LMG 24000</strain>
    </source>
</reference>
<dbReference type="OrthoDB" id="9115356at2"/>
<dbReference type="AlphaFoldDB" id="A0A1H4HT83"/>
<protein>
    <submittedName>
        <fullName evidence="2">Uncharacterized protein</fullName>
    </submittedName>
</protein>
<dbReference type="RefSeq" id="WP_090537953.1">
    <property type="nucleotide sequence ID" value="NZ_FNRQ01000013.1"/>
</dbReference>
<accession>A0A1H4HT83</accession>
<evidence type="ECO:0000313" key="2">
    <source>
        <dbReference type="EMBL" id="SEB24242.1"/>
    </source>
</evidence>
<evidence type="ECO:0000313" key="3">
    <source>
        <dbReference type="Proteomes" id="UP000198638"/>
    </source>
</evidence>
<dbReference type="EMBL" id="FNRQ01000013">
    <property type="protein sequence ID" value="SEB24242.1"/>
    <property type="molecule type" value="Genomic_DNA"/>
</dbReference>
<sequence length="70" mass="7766">MQLLIVAVITALSFGAMTTYLIAQLLSEDVMLKSARHGRYAYLGEDDGEATSWPARHQAVVPPRHVRDAR</sequence>
<feature type="region of interest" description="Disordered" evidence="1">
    <location>
        <begin position="46"/>
        <end position="70"/>
    </location>
</feature>
<gene>
    <name evidence="2" type="ORF">SAMN05192564_11343</name>
</gene>
<proteinExistence type="predicted"/>
<evidence type="ECO:0000256" key="1">
    <source>
        <dbReference type="SAM" id="MobiDB-lite"/>
    </source>
</evidence>
<name>A0A1H4HT83_9BURK</name>
<dbReference type="Proteomes" id="UP000198638">
    <property type="component" value="Unassembled WGS sequence"/>
</dbReference>
<keyword evidence="3" id="KW-1185">Reference proteome</keyword>